<dbReference type="VEuPathDB" id="FungiDB:AeMF1_003421"/>
<comment type="similarity">
    <text evidence="7">Belongs to the fluoride channel Fluc/FEX (TC 1.A.43) family.</text>
</comment>
<proteinExistence type="inferred from homology"/>
<evidence type="ECO:0000256" key="8">
    <source>
        <dbReference type="ARBA" id="ARBA00035585"/>
    </source>
</evidence>
<comment type="function">
    <text evidence="1">Fluoride channel required for the rapid expulsion of cytoplasmic fluoride.</text>
</comment>
<evidence type="ECO:0000256" key="9">
    <source>
        <dbReference type="SAM" id="Phobius"/>
    </source>
</evidence>
<reference evidence="10 11" key="1">
    <citation type="submission" date="2019-07" db="EMBL/GenBank/DDBJ databases">
        <title>Genomics analysis of Aphanomyces spp. identifies a new class of oomycete effector associated with host adaptation.</title>
        <authorList>
            <person name="Gaulin E."/>
        </authorList>
    </citation>
    <scope>NUCLEOTIDE SEQUENCE [LARGE SCALE GENOMIC DNA]</scope>
    <source>
        <strain evidence="10 11">ATCC 201684</strain>
    </source>
</reference>
<keyword evidence="11" id="KW-1185">Reference proteome</keyword>
<evidence type="ECO:0000313" key="10">
    <source>
        <dbReference type="EMBL" id="KAF0740513.1"/>
    </source>
</evidence>
<feature type="transmembrane region" description="Helical" evidence="9">
    <location>
        <begin position="235"/>
        <end position="255"/>
    </location>
</feature>
<keyword evidence="5 9" id="KW-1133">Transmembrane helix</keyword>
<dbReference type="EMBL" id="VJMJ01000051">
    <property type="protein sequence ID" value="KAF0740513.1"/>
    <property type="molecule type" value="Genomic_DNA"/>
</dbReference>
<dbReference type="PANTHER" id="PTHR28259">
    <property type="entry name" value="FLUORIDE EXPORT PROTEIN 1-RELATED"/>
    <property type="match status" value="1"/>
</dbReference>
<accession>A0A6G0XK00</accession>
<dbReference type="GO" id="GO:1903425">
    <property type="term" value="F:fluoride transmembrane transporter activity"/>
    <property type="evidence" value="ECO:0007669"/>
    <property type="project" value="TreeGrafter"/>
</dbReference>
<comment type="caution">
    <text evidence="10">The sequence shown here is derived from an EMBL/GenBank/DDBJ whole genome shotgun (WGS) entry which is preliminary data.</text>
</comment>
<comment type="subcellular location">
    <subcellularLocation>
        <location evidence="2">Cell membrane</location>
        <topology evidence="2">Multi-pass membrane protein</topology>
    </subcellularLocation>
</comment>
<dbReference type="Proteomes" id="UP000481153">
    <property type="component" value="Unassembled WGS sequence"/>
</dbReference>
<evidence type="ECO:0000256" key="4">
    <source>
        <dbReference type="ARBA" id="ARBA00022692"/>
    </source>
</evidence>
<keyword evidence="6 9" id="KW-0472">Membrane</keyword>
<comment type="catalytic activity">
    <reaction evidence="8">
        <text>fluoride(in) = fluoride(out)</text>
        <dbReference type="Rhea" id="RHEA:76159"/>
        <dbReference type="ChEBI" id="CHEBI:17051"/>
    </reaction>
    <physiologicalReaction direction="left-to-right" evidence="8">
        <dbReference type="Rhea" id="RHEA:76160"/>
    </physiologicalReaction>
</comment>
<evidence type="ECO:0000256" key="6">
    <source>
        <dbReference type="ARBA" id="ARBA00023136"/>
    </source>
</evidence>
<sequence length="296" mass="32313">METSQAKPTLLTAMGLSFFLPNILGCFIMGLCQPLKARFKQYDEVWTGITTGFCGCCTTFATWELHTAYQYLSHLQVNATFVFCAQLVCCFGAHWTGVYVASEPLSPHADAQVLVKRLQTNITEEEECDKWQAVMDALDAVPAPRPTATPDQPVAVARSCLASFFISLVVVTACAIVHQPTWSSMWIGPFGALLRYDLGKRFNRSGHIPYGTLAANLLASTIDCFIVLYVNKPEWLGPAIMTGFCGSLSTVSSWVNELNTLSVPMAVKYGLLTHILALGLCLLVLGASQKIDSINL</sequence>
<dbReference type="PANTHER" id="PTHR28259:SF1">
    <property type="entry name" value="FLUORIDE EXPORT PROTEIN 1-RELATED"/>
    <property type="match status" value="1"/>
</dbReference>
<protein>
    <recommendedName>
        <fullName evidence="12">Fluoride ion transporter CrcB</fullName>
    </recommendedName>
</protein>
<feature type="transmembrane region" description="Helical" evidence="9">
    <location>
        <begin position="267"/>
        <end position="287"/>
    </location>
</feature>
<evidence type="ECO:0000256" key="3">
    <source>
        <dbReference type="ARBA" id="ARBA00022475"/>
    </source>
</evidence>
<gene>
    <name evidence="10" type="ORF">Ae201684_004059</name>
</gene>
<organism evidence="10 11">
    <name type="scientific">Aphanomyces euteiches</name>
    <dbReference type="NCBI Taxonomy" id="100861"/>
    <lineage>
        <taxon>Eukaryota</taxon>
        <taxon>Sar</taxon>
        <taxon>Stramenopiles</taxon>
        <taxon>Oomycota</taxon>
        <taxon>Saprolegniomycetes</taxon>
        <taxon>Saprolegniales</taxon>
        <taxon>Verrucalvaceae</taxon>
        <taxon>Aphanomyces</taxon>
    </lineage>
</organism>
<evidence type="ECO:0000313" key="11">
    <source>
        <dbReference type="Proteomes" id="UP000481153"/>
    </source>
</evidence>
<keyword evidence="3" id="KW-1003">Cell membrane</keyword>
<evidence type="ECO:0000256" key="2">
    <source>
        <dbReference type="ARBA" id="ARBA00004651"/>
    </source>
</evidence>
<keyword evidence="4 9" id="KW-0812">Transmembrane</keyword>
<dbReference type="InterPro" id="IPR003691">
    <property type="entry name" value="FluC"/>
</dbReference>
<feature type="transmembrane region" description="Helical" evidence="9">
    <location>
        <begin position="12"/>
        <end position="32"/>
    </location>
</feature>
<feature type="transmembrane region" description="Helical" evidence="9">
    <location>
        <begin position="208"/>
        <end position="228"/>
    </location>
</feature>
<evidence type="ECO:0000256" key="5">
    <source>
        <dbReference type="ARBA" id="ARBA00022989"/>
    </source>
</evidence>
<feature type="transmembrane region" description="Helical" evidence="9">
    <location>
        <begin position="155"/>
        <end position="178"/>
    </location>
</feature>
<dbReference type="Pfam" id="PF02537">
    <property type="entry name" value="CRCB"/>
    <property type="match status" value="2"/>
</dbReference>
<name>A0A6G0XK00_9STRA</name>
<evidence type="ECO:0000256" key="1">
    <source>
        <dbReference type="ARBA" id="ARBA00002598"/>
    </source>
</evidence>
<dbReference type="GO" id="GO:0005886">
    <property type="term" value="C:plasma membrane"/>
    <property type="evidence" value="ECO:0007669"/>
    <property type="project" value="UniProtKB-SubCell"/>
</dbReference>
<dbReference type="AlphaFoldDB" id="A0A6G0XK00"/>
<evidence type="ECO:0008006" key="12">
    <source>
        <dbReference type="Google" id="ProtNLM"/>
    </source>
</evidence>
<evidence type="ECO:0000256" key="7">
    <source>
        <dbReference type="ARBA" id="ARBA00035120"/>
    </source>
</evidence>